<dbReference type="PANTHER" id="PTHR33840:SF2">
    <property type="entry name" value="TLE1 PHOSPHOLIPASE DOMAIN-CONTAINING PROTEIN"/>
    <property type="match status" value="1"/>
</dbReference>
<feature type="domain" description="T6SS Phospholipase effector Tle1-like catalytic" evidence="1">
    <location>
        <begin position="18"/>
        <end position="292"/>
    </location>
</feature>
<sequence length="423" mass="48235">MADNGIPLDGRPELRGGRVLVLCFDGTSDLFDRGTNAVQLMSFLKTDDYTRQMVYYQSGVGTYLRPNMLMPIVRSVLKLLDDAFAWFVEPQVMGGYRFLMQNWLPGDRIMLFGFSRGAYTARALAGMLEKARHVGLLPRGNNEQVPYAYKMYKRIDAQGWTESESFKKTMSNPVCVDFVGVWDTVSSVGFMMNEYLPFTASNYHIRVFRHAVALDEHRSMYRPNMWHYTVPPFEAPPPATLATGKEPGSLPKPTDVQEVWFAGCHGDVGGGNPPDKNGALMARIPLMWMFREAILTKTGILWDERALHEAGFELPIPAPEETEPGRNDISSLDAHYERDVSASIHDKLKMMKLLWILEILPLKYRRQEKNGNWRTYFGPHLGRPRHIPDPPPPTNVHVSVAKRMSEDRYKPRAKWQGEPNWVA</sequence>
<proteinExistence type="predicted"/>
<evidence type="ECO:0000313" key="3">
    <source>
        <dbReference type="Proteomes" id="UP000076842"/>
    </source>
</evidence>
<evidence type="ECO:0000259" key="1">
    <source>
        <dbReference type="Pfam" id="PF09994"/>
    </source>
</evidence>
<dbReference type="Pfam" id="PF09994">
    <property type="entry name" value="T6SS_Tle1-like_cat"/>
    <property type="match status" value="1"/>
</dbReference>
<dbReference type="SUPFAM" id="SSF53474">
    <property type="entry name" value="alpha/beta-Hydrolases"/>
    <property type="match status" value="1"/>
</dbReference>
<dbReference type="Proteomes" id="UP000076842">
    <property type="component" value="Unassembled WGS sequence"/>
</dbReference>
<dbReference type="AlphaFoldDB" id="A0A165FKL8"/>
<protein>
    <recommendedName>
        <fullName evidence="1">T6SS Phospholipase effector Tle1-like catalytic domain-containing protein</fullName>
    </recommendedName>
</protein>
<dbReference type="PANTHER" id="PTHR33840">
    <property type="match status" value="1"/>
</dbReference>
<dbReference type="InParanoid" id="A0A165FKL8"/>
<name>A0A165FKL8_9BASI</name>
<dbReference type="STRING" id="1353952.A0A165FKL8"/>
<reference evidence="2 3" key="1">
    <citation type="journal article" date="2016" name="Mol. Biol. Evol.">
        <title>Comparative Genomics of Early-Diverging Mushroom-Forming Fungi Provides Insights into the Origins of Lignocellulose Decay Capabilities.</title>
        <authorList>
            <person name="Nagy L.G."/>
            <person name="Riley R."/>
            <person name="Tritt A."/>
            <person name="Adam C."/>
            <person name="Daum C."/>
            <person name="Floudas D."/>
            <person name="Sun H."/>
            <person name="Yadav J.S."/>
            <person name="Pangilinan J."/>
            <person name="Larsson K.H."/>
            <person name="Matsuura K."/>
            <person name="Barry K."/>
            <person name="Labutti K."/>
            <person name="Kuo R."/>
            <person name="Ohm R.A."/>
            <person name="Bhattacharya S.S."/>
            <person name="Shirouzu T."/>
            <person name="Yoshinaga Y."/>
            <person name="Martin F.M."/>
            <person name="Grigoriev I.V."/>
            <person name="Hibbett D.S."/>
        </authorList>
    </citation>
    <scope>NUCLEOTIDE SEQUENCE [LARGE SCALE GENOMIC DNA]</scope>
    <source>
        <strain evidence="2 3">HHB12733</strain>
    </source>
</reference>
<evidence type="ECO:0000313" key="2">
    <source>
        <dbReference type="EMBL" id="KZT56882.1"/>
    </source>
</evidence>
<accession>A0A165FKL8</accession>
<organism evidence="2 3">
    <name type="scientific">Calocera cornea HHB12733</name>
    <dbReference type="NCBI Taxonomy" id="1353952"/>
    <lineage>
        <taxon>Eukaryota</taxon>
        <taxon>Fungi</taxon>
        <taxon>Dikarya</taxon>
        <taxon>Basidiomycota</taxon>
        <taxon>Agaricomycotina</taxon>
        <taxon>Dacrymycetes</taxon>
        <taxon>Dacrymycetales</taxon>
        <taxon>Dacrymycetaceae</taxon>
        <taxon>Calocera</taxon>
    </lineage>
</organism>
<dbReference type="EMBL" id="KV423971">
    <property type="protein sequence ID" value="KZT56882.1"/>
    <property type="molecule type" value="Genomic_DNA"/>
</dbReference>
<dbReference type="OrthoDB" id="3162439at2759"/>
<keyword evidence="3" id="KW-1185">Reference proteome</keyword>
<dbReference type="InterPro" id="IPR018712">
    <property type="entry name" value="Tle1-like_cat"/>
</dbReference>
<dbReference type="InterPro" id="IPR029058">
    <property type="entry name" value="AB_hydrolase_fold"/>
</dbReference>
<gene>
    <name evidence="2" type="ORF">CALCODRAFT_435135</name>
</gene>